<feature type="compositionally biased region" description="Low complexity" evidence="6">
    <location>
        <begin position="440"/>
        <end position="456"/>
    </location>
</feature>
<feature type="region of interest" description="Disordered" evidence="6">
    <location>
        <begin position="439"/>
        <end position="480"/>
    </location>
</feature>
<reference evidence="10" key="1">
    <citation type="submission" date="2025-08" db="UniProtKB">
        <authorList>
            <consortium name="Ensembl"/>
        </authorList>
    </citation>
    <scope>IDENTIFICATION</scope>
</reference>
<evidence type="ECO:0000256" key="6">
    <source>
        <dbReference type="SAM" id="MobiDB-lite"/>
    </source>
</evidence>
<dbReference type="GO" id="GO:0006384">
    <property type="term" value="P:transcription initiation at RNA polymerase III promoter"/>
    <property type="evidence" value="ECO:0007669"/>
    <property type="project" value="InterPro"/>
</dbReference>
<dbReference type="InterPro" id="IPR044210">
    <property type="entry name" value="Tfc3-like"/>
</dbReference>
<feature type="domain" description="GTF3C1 extended winged-helix" evidence="9">
    <location>
        <begin position="576"/>
        <end position="683"/>
    </location>
</feature>
<evidence type="ECO:0000259" key="9">
    <source>
        <dbReference type="Pfam" id="PF24101"/>
    </source>
</evidence>
<evidence type="ECO:0000256" key="3">
    <source>
        <dbReference type="ARBA" id="ARBA00023125"/>
    </source>
</evidence>
<feature type="compositionally biased region" description="Basic and acidic residues" evidence="6">
    <location>
        <begin position="563"/>
        <end position="575"/>
    </location>
</feature>
<dbReference type="Ensembl" id="ENSMMOT00000015041.1">
    <property type="protein sequence ID" value="ENSMMOP00000014799.1"/>
    <property type="gene ID" value="ENSMMOG00000011317.1"/>
</dbReference>
<dbReference type="InterPro" id="IPR056428">
    <property type="entry name" value="WH_GTF3C1"/>
</dbReference>
<evidence type="ECO:0000313" key="11">
    <source>
        <dbReference type="Proteomes" id="UP000261620"/>
    </source>
</evidence>
<reference evidence="10" key="2">
    <citation type="submission" date="2025-09" db="UniProtKB">
        <authorList>
            <consortium name="Ensembl"/>
        </authorList>
    </citation>
    <scope>IDENTIFICATION</scope>
</reference>
<dbReference type="STRING" id="94237.ENSMMOP00000014799"/>
<accession>A0A3Q3WZ74</accession>
<evidence type="ECO:0000256" key="2">
    <source>
        <dbReference type="ARBA" id="ARBA00022553"/>
    </source>
</evidence>
<feature type="region of interest" description="Disordered" evidence="6">
    <location>
        <begin position="332"/>
        <end position="358"/>
    </location>
</feature>
<sequence>MDPLSIVADEVALEGLDGITIPSLWIRLENRQPKFPLKLDDPTKELLWKSLVSNPDLKFYQLPHERDDVVLFDRFDDVDPETGIEITQSFSETMKDIYPIHIIENEDGIQGSCALLKQRTDITKHVRSKSLKDLDRYGRKLVVVASQAVRFRTLIGSESDPDLKLNDDSYCVLERVGRARWQGELQKELQLLSVMASLHYMRKSLVRHGLISMQSHCTRLKTGQQQHSILLLLKRFHINRRTKYDILMEYVSNYLQQSPGQVMSMITLREHLNVNDCTLKRVIQYMRSAKLIELYQCPLEDLNPSAGPCLTKKGSKVLVRCLRLLKPYSKKGVTDDDDDEDDDDEDNTEAGRRGLPPEGRIMEQDVLSQAYHIVLSCGTRGIPQSSIAFRMNVGKLESRMICRRLEREGFIKVRSRLCVGVSDQLQLFAKEQERNKLLCSSEPQSSNAASPAPSTSRLTAKESNKTPTAKKNAGGGTKDVEEARMMCGDGKEKPTSGPVGPLPQSDVLNADDNNLVEVKAVFQPKVRLLRWFLCVSLHCFAPSVLGEQMSIASNASVHLPQGPKREKYRKSSDRSHQTYRLLRRKNLIVEAVRDFKIIEGLFPLQKMINEEEKQDGLSTKCCKKTIVRLIHSLSREGLLKFYNTTVIQEGISKKVELVVHPSVQPSDEIVTRAIEQIRFRLSSSSAFISFSESLFYSVFIVRGLGKKLGFLPKMPRLRVIHTFLWYLIYGHPQRHISTQSNSTSQTPDTTNCSDPANGSVDPQTADSTLYTHLYVDEDSWKRFMHPVRVHKEYGSGWAMVGDLLLCLPLSVFIQITQINYTVEGLEDYLNDPVKQHHLVSALPTRMKRQLLYKRKYIFTFHENLQKLVYMGLLQFGPVEKFKEKDQMFLFLKQNASIVDTTSAEPHYWLVAELPDKPFERRQYSFNNAEDVENYWFDLMCVCLNTPLGTCTRTHVKAEPHSSPLCSSCTDCTCTSVHTHRGSREVCDDGSTPGDGKGAGGLDSEFFAHLKRNWFWTNHLLACKSVLYKHCFLFLYVCNQLDIEPSSRNQQVVGGKGQRRKRSKKEPKKRTPAHDEADHRALKMMTRQRVNWSVQEDSLMMLCRLASNLLNSKLKRPFIPYCVVRDLLHSEFEISMDKTSVAVGRRTRYILKNPQTLLNYRISLAEVYQDKCLMKDCAKVFSEYVRLLRQKFSSALTPCDMIMPNTKHQLFERFRVLAIHSGRQMPYRDSIICTEDIHAMVLDNLIQSTLAMTNSQMKSSRSFQTFQLYSKYDQELLCKVFLQCRKRGLVNRRRVNQLFGPKKNRSLPILPMSYQLSQSYYRYSVDDDDEGEECEGRKKMEVKSHQASHTNYLMMRGYCSPGIVKRRNLNTTDSIVVESCIMKLQLRSTPAHRICGPSLLSSSLSCSTHSSCSSPPSVTECERRLIEQKGYTTEDMEACVQLRRSLDAAGETGMDIYDLYQTHVHLEGPQSQCTRSLQEYMKVLCFTIKTLLHSRNIKFPHETTKELGQFEIETVSFVSRPWRMVDSSMNRPVCKGMLEGVLCHIMSRPGITQQTLVEHYKAVLQPMALLDLVQALIDMGCVMKKTLVKLAKPSLFTRSLQQTTSETKVKVEDPDTVFYEPTISCCLRLSQVLPNEPNKWVYLLVWC</sequence>
<dbReference type="Proteomes" id="UP000261620">
    <property type="component" value="Unplaced"/>
</dbReference>
<dbReference type="GO" id="GO:0042791">
    <property type="term" value="P:5S class rRNA transcription by RNA polymerase III"/>
    <property type="evidence" value="ECO:0007669"/>
    <property type="project" value="TreeGrafter"/>
</dbReference>
<keyword evidence="11" id="KW-1185">Reference proteome</keyword>
<dbReference type="GO" id="GO:0005634">
    <property type="term" value="C:nucleus"/>
    <property type="evidence" value="ECO:0007669"/>
    <property type="project" value="UniProtKB-SubCell"/>
</dbReference>
<dbReference type="InterPro" id="IPR035625">
    <property type="entry name" value="Tfc3-like_eWH"/>
</dbReference>
<dbReference type="GO" id="GO:0003677">
    <property type="term" value="F:DNA binding"/>
    <property type="evidence" value="ECO:0007669"/>
    <property type="project" value="UniProtKB-KW"/>
</dbReference>
<comment type="subcellular location">
    <subcellularLocation>
        <location evidence="1">Nucleus</location>
    </subcellularLocation>
</comment>
<evidence type="ECO:0000256" key="1">
    <source>
        <dbReference type="ARBA" id="ARBA00004123"/>
    </source>
</evidence>
<dbReference type="PANTHER" id="PTHR15180">
    <property type="entry name" value="GENERAL TRANSCRIPTION FACTOR 3C POLYPEPTIDE 1"/>
    <property type="match status" value="1"/>
</dbReference>
<evidence type="ECO:0000259" key="8">
    <source>
        <dbReference type="Pfam" id="PF23704"/>
    </source>
</evidence>
<feature type="region of interest" description="Disordered" evidence="6">
    <location>
        <begin position="737"/>
        <end position="764"/>
    </location>
</feature>
<feature type="compositionally biased region" description="Basic residues" evidence="6">
    <location>
        <begin position="1056"/>
        <end position="1070"/>
    </location>
</feature>
<proteinExistence type="predicted"/>
<name>A0A3Q3WZ74_MOLML</name>
<keyword evidence="4" id="KW-0804">Transcription</keyword>
<feature type="region of interest" description="Disordered" evidence="6">
    <location>
        <begin position="1048"/>
        <end position="1078"/>
    </location>
</feature>
<organism evidence="10 11">
    <name type="scientific">Mola mola</name>
    <name type="common">Ocean sunfish</name>
    <name type="synonym">Tetraodon mola</name>
    <dbReference type="NCBI Taxonomy" id="94237"/>
    <lineage>
        <taxon>Eukaryota</taxon>
        <taxon>Metazoa</taxon>
        <taxon>Chordata</taxon>
        <taxon>Craniata</taxon>
        <taxon>Vertebrata</taxon>
        <taxon>Euteleostomi</taxon>
        <taxon>Actinopterygii</taxon>
        <taxon>Neopterygii</taxon>
        <taxon>Teleostei</taxon>
        <taxon>Neoteleostei</taxon>
        <taxon>Acanthomorphata</taxon>
        <taxon>Eupercaria</taxon>
        <taxon>Tetraodontiformes</taxon>
        <taxon>Molidae</taxon>
        <taxon>Mola</taxon>
    </lineage>
</organism>
<keyword evidence="5" id="KW-0539">Nucleus</keyword>
<keyword evidence="2" id="KW-0597">Phosphoprotein</keyword>
<dbReference type="InterPro" id="IPR056467">
    <property type="entry name" value="eWH_GTF3C1"/>
</dbReference>
<dbReference type="GO" id="GO:0000127">
    <property type="term" value="C:transcription factor TFIIIC complex"/>
    <property type="evidence" value="ECO:0007669"/>
    <property type="project" value="InterPro"/>
</dbReference>
<dbReference type="InterPro" id="IPR007309">
    <property type="entry name" value="TFIIIC_Bblock-bd"/>
</dbReference>
<dbReference type="Pfam" id="PF23704">
    <property type="entry name" value="WHD_GTF3C1_N"/>
    <property type="match status" value="1"/>
</dbReference>
<feature type="domain" description="General transcription factor 3C polypeptide 1 winged-helix" evidence="8">
    <location>
        <begin position="4"/>
        <end position="70"/>
    </location>
</feature>
<keyword evidence="3" id="KW-0238">DNA-binding</keyword>
<feature type="region of interest" description="Disordered" evidence="6">
    <location>
        <begin position="556"/>
        <end position="575"/>
    </location>
</feature>
<feature type="compositionally biased region" description="Acidic residues" evidence="6">
    <location>
        <begin position="335"/>
        <end position="348"/>
    </location>
</feature>
<feature type="domain" description="B-block binding subunit of TFIIIC" evidence="7">
    <location>
        <begin position="167"/>
        <end position="239"/>
    </location>
</feature>
<evidence type="ECO:0000256" key="4">
    <source>
        <dbReference type="ARBA" id="ARBA00023163"/>
    </source>
</evidence>
<dbReference type="OMA" id="TIIQDGI"/>
<evidence type="ECO:0000259" key="7">
    <source>
        <dbReference type="Pfam" id="PF04182"/>
    </source>
</evidence>
<dbReference type="Pfam" id="PF24101">
    <property type="entry name" value="WHD_GTF3C1"/>
    <property type="match status" value="1"/>
</dbReference>
<protein>
    <submittedName>
        <fullName evidence="10">Uncharacterized protein</fullName>
    </submittedName>
</protein>
<dbReference type="CDD" id="cd16169">
    <property type="entry name" value="Tau138_eWH"/>
    <property type="match status" value="1"/>
</dbReference>
<dbReference type="PANTHER" id="PTHR15180:SF1">
    <property type="entry name" value="GENERAL TRANSCRIPTION FACTOR 3C POLYPEPTIDE 1"/>
    <property type="match status" value="1"/>
</dbReference>
<dbReference type="Pfam" id="PF04182">
    <property type="entry name" value="B-block_TFIIIC"/>
    <property type="match status" value="1"/>
</dbReference>
<evidence type="ECO:0000313" key="10">
    <source>
        <dbReference type="Ensembl" id="ENSMMOP00000014799.1"/>
    </source>
</evidence>
<evidence type="ECO:0000256" key="5">
    <source>
        <dbReference type="ARBA" id="ARBA00023242"/>
    </source>
</evidence>